<dbReference type="EMBL" id="CAJOBH010274181">
    <property type="protein sequence ID" value="CAF5166819.1"/>
    <property type="molecule type" value="Genomic_DNA"/>
</dbReference>
<reference evidence="1" key="1">
    <citation type="submission" date="2021-02" db="EMBL/GenBank/DDBJ databases">
        <authorList>
            <person name="Nowell W R."/>
        </authorList>
    </citation>
    <scope>NUCLEOTIDE SEQUENCE</scope>
</reference>
<dbReference type="AlphaFoldDB" id="A0A8S3GMK8"/>
<evidence type="ECO:0000313" key="2">
    <source>
        <dbReference type="Proteomes" id="UP000681967"/>
    </source>
</evidence>
<organism evidence="1 2">
    <name type="scientific">Rotaria magnacalcarata</name>
    <dbReference type="NCBI Taxonomy" id="392030"/>
    <lineage>
        <taxon>Eukaryota</taxon>
        <taxon>Metazoa</taxon>
        <taxon>Spiralia</taxon>
        <taxon>Gnathifera</taxon>
        <taxon>Rotifera</taxon>
        <taxon>Eurotatoria</taxon>
        <taxon>Bdelloidea</taxon>
        <taxon>Philodinida</taxon>
        <taxon>Philodinidae</taxon>
        <taxon>Rotaria</taxon>
    </lineage>
</organism>
<name>A0A8S3GMK8_9BILA</name>
<sequence>MLQLQIDHNIPELLQENLQEQINSVRVNFSKLKEYHEHHIPTIRDSLFF</sequence>
<comment type="caution">
    <text evidence="1">The sequence shown here is derived from an EMBL/GenBank/DDBJ whole genome shotgun (WGS) entry which is preliminary data.</text>
</comment>
<protein>
    <submittedName>
        <fullName evidence="1">Uncharacterized protein</fullName>
    </submittedName>
</protein>
<proteinExistence type="predicted"/>
<evidence type="ECO:0000313" key="1">
    <source>
        <dbReference type="EMBL" id="CAF5166819.1"/>
    </source>
</evidence>
<accession>A0A8S3GMK8</accession>
<dbReference type="Proteomes" id="UP000681967">
    <property type="component" value="Unassembled WGS sequence"/>
</dbReference>
<feature type="non-terminal residue" evidence="1">
    <location>
        <position position="49"/>
    </location>
</feature>
<gene>
    <name evidence="1" type="ORF">BYL167_LOCUS76176</name>
</gene>